<dbReference type="PANTHER" id="PTHR16166:SF93">
    <property type="entry name" value="INTERMEMBRANE LIPID TRANSFER PROTEIN VPS13"/>
    <property type="match status" value="1"/>
</dbReference>
<dbReference type="Pfam" id="PF25033">
    <property type="entry name" value="VPS13_M"/>
    <property type="match status" value="1"/>
</dbReference>
<evidence type="ECO:0000259" key="2">
    <source>
        <dbReference type="Pfam" id="PF25033"/>
    </source>
</evidence>
<dbReference type="InterPro" id="IPR026847">
    <property type="entry name" value="VPS13"/>
</dbReference>
<sequence length="284" mass="31017">MVMNGSIKDLQLYSCCFNPNKRMETMAQILRPCSISLAGSTPQGEGLHVDVCITDIRLGVSPGTIELLSKVQAALAAGTVEASEAARKEVEYADIWNPKPFNETEMWYLKTELGEEAVMVEPVVEPSPVPTGEICIVAAPSIVITVEAGVGNQTLPMILLELGFQGTLYVDSSMTLQMAYYNSALALWEPLIEPVEVFKDGRSFHTPWELTAMVQMNSQEPVSTPLSTSTDVEEIPFQPPGLSIEIFSKEKNILITPDLDWNSERPVTGNSVQHEITALDCGPT</sequence>
<evidence type="ECO:0000313" key="3">
    <source>
        <dbReference type="EMBL" id="CAG2060611.1"/>
    </source>
</evidence>
<reference evidence="3" key="1">
    <citation type="submission" date="2021-03" db="EMBL/GenBank/DDBJ databases">
        <authorList>
            <person name="Tran Van P."/>
        </authorList>
    </citation>
    <scope>NUCLEOTIDE SEQUENCE</scope>
</reference>
<comment type="similarity">
    <text evidence="1">Belongs to the VPS13 family.</text>
</comment>
<dbReference type="EMBL" id="CAJPIN010012919">
    <property type="protein sequence ID" value="CAG2060611.1"/>
    <property type="molecule type" value="Genomic_DNA"/>
</dbReference>
<feature type="domain" description="VPS13-like middle region" evidence="2">
    <location>
        <begin position="3"/>
        <end position="230"/>
    </location>
</feature>
<accession>A0ABN7P403</accession>
<dbReference type="PANTHER" id="PTHR16166">
    <property type="entry name" value="VACUOLAR PROTEIN SORTING-ASSOCIATED PROTEIN VPS13"/>
    <property type="match status" value="1"/>
</dbReference>
<gene>
    <name evidence="3" type="ORF">TPAB3V08_LOCUS7567</name>
</gene>
<organism evidence="3 4">
    <name type="scientific">Timema podura</name>
    <name type="common">Walking stick</name>
    <dbReference type="NCBI Taxonomy" id="61482"/>
    <lineage>
        <taxon>Eukaryota</taxon>
        <taxon>Metazoa</taxon>
        <taxon>Ecdysozoa</taxon>
        <taxon>Arthropoda</taxon>
        <taxon>Hexapoda</taxon>
        <taxon>Insecta</taxon>
        <taxon>Pterygota</taxon>
        <taxon>Neoptera</taxon>
        <taxon>Polyneoptera</taxon>
        <taxon>Phasmatodea</taxon>
        <taxon>Timematodea</taxon>
        <taxon>Timematoidea</taxon>
        <taxon>Timematidae</taxon>
        <taxon>Timema</taxon>
    </lineage>
</organism>
<dbReference type="Proteomes" id="UP001153148">
    <property type="component" value="Unassembled WGS sequence"/>
</dbReference>
<evidence type="ECO:0000313" key="4">
    <source>
        <dbReference type="Proteomes" id="UP001153148"/>
    </source>
</evidence>
<feature type="non-terminal residue" evidence="3">
    <location>
        <position position="284"/>
    </location>
</feature>
<proteinExistence type="inferred from homology"/>
<keyword evidence="4" id="KW-1185">Reference proteome</keyword>
<evidence type="ECO:0000256" key="1">
    <source>
        <dbReference type="ARBA" id="ARBA00006545"/>
    </source>
</evidence>
<dbReference type="InterPro" id="IPR056747">
    <property type="entry name" value="VPS13-like_M"/>
</dbReference>
<name>A0ABN7P403_TIMPD</name>
<comment type="caution">
    <text evidence="3">The sequence shown here is derived from an EMBL/GenBank/DDBJ whole genome shotgun (WGS) entry which is preliminary data.</text>
</comment>
<protein>
    <recommendedName>
        <fullName evidence="2">VPS13-like middle region domain-containing protein</fullName>
    </recommendedName>
</protein>